<dbReference type="OrthoDB" id="9840943at2"/>
<keyword evidence="1" id="KW-0812">Transmembrane</keyword>
<name>A0A1M5U5N1_9BRAD</name>
<dbReference type="Proteomes" id="UP000189796">
    <property type="component" value="Chromosome I"/>
</dbReference>
<evidence type="ECO:0000256" key="1">
    <source>
        <dbReference type="SAM" id="Phobius"/>
    </source>
</evidence>
<dbReference type="EMBL" id="LT670817">
    <property type="protein sequence ID" value="SHH58200.1"/>
    <property type="molecule type" value="Genomic_DNA"/>
</dbReference>
<gene>
    <name evidence="2" type="ORF">SAMN05443248_5290</name>
</gene>
<evidence type="ECO:0000313" key="2">
    <source>
        <dbReference type="EMBL" id="SHH58200.1"/>
    </source>
</evidence>
<dbReference type="RefSeq" id="WP_154072507.1">
    <property type="nucleotide sequence ID" value="NZ_LT670817.1"/>
</dbReference>
<keyword evidence="1" id="KW-1133">Transmembrane helix</keyword>
<feature type="transmembrane region" description="Helical" evidence="1">
    <location>
        <begin position="12"/>
        <end position="33"/>
    </location>
</feature>
<proteinExistence type="predicted"/>
<keyword evidence="1" id="KW-0472">Membrane</keyword>
<reference evidence="2 3" key="1">
    <citation type="submission" date="2016-11" db="EMBL/GenBank/DDBJ databases">
        <authorList>
            <person name="Jaros S."/>
            <person name="Januszkiewicz K."/>
            <person name="Wedrychowicz H."/>
        </authorList>
    </citation>
    <scope>NUCLEOTIDE SEQUENCE [LARGE SCALE GENOMIC DNA]</scope>
    <source>
        <strain evidence="2 3">GAS138</strain>
    </source>
</reference>
<accession>A0A1M5U5N1</accession>
<organism evidence="2 3">
    <name type="scientific">Bradyrhizobium erythrophlei</name>
    <dbReference type="NCBI Taxonomy" id="1437360"/>
    <lineage>
        <taxon>Bacteria</taxon>
        <taxon>Pseudomonadati</taxon>
        <taxon>Pseudomonadota</taxon>
        <taxon>Alphaproteobacteria</taxon>
        <taxon>Hyphomicrobiales</taxon>
        <taxon>Nitrobacteraceae</taxon>
        <taxon>Bradyrhizobium</taxon>
    </lineage>
</organism>
<protein>
    <submittedName>
        <fullName evidence="2">Uncharacterized protein</fullName>
    </submittedName>
</protein>
<sequence>MRAPPREGAVAIRFAVILAVLALIGIAGVWLFAGRQLVLLLDCIATGPAEALPVGAYVYWPPSLKIGDAKMYLSGLDGNPVNIRYDVDAAGRLTLRALGHAFPLGTRIGRPPVDGRPDIPFAADDGDDVVFSRDRSLIAWPTPFEMNWMTGHSPSWRRNLYYRLHWHKRSGESFDLVWRLEEGLYRDDGWSEASGLGTTGLIDYSIIGPADSSVESVEQYLRRTKGWFDGDFRLEPAGVSPDGCCDVVRAIHRFDEAGVQPGGGLSVELLLDRRTHGIKQERAMQ</sequence>
<dbReference type="AlphaFoldDB" id="A0A1M5U5N1"/>
<evidence type="ECO:0000313" key="3">
    <source>
        <dbReference type="Proteomes" id="UP000189796"/>
    </source>
</evidence>